<feature type="region of interest" description="Disordered" evidence="6">
    <location>
        <begin position="316"/>
        <end position="362"/>
    </location>
</feature>
<dbReference type="InterPro" id="IPR011010">
    <property type="entry name" value="DNA_brk_join_enz"/>
</dbReference>
<dbReference type="EMBL" id="BOQL01000062">
    <property type="protein sequence ID" value="GIM76409.1"/>
    <property type="molecule type" value="Genomic_DNA"/>
</dbReference>
<feature type="compositionally biased region" description="Basic residues" evidence="6">
    <location>
        <begin position="323"/>
        <end position="337"/>
    </location>
</feature>
<comment type="caution">
    <text evidence="9">The sequence shown here is derived from an EMBL/GenBank/DDBJ whole genome shotgun (WGS) entry which is preliminary data.</text>
</comment>
<dbReference type="SUPFAM" id="SSF56349">
    <property type="entry name" value="DNA breaking-rejoining enzymes"/>
    <property type="match status" value="1"/>
</dbReference>
<accession>A0A919SR65</accession>
<dbReference type="PROSITE" id="PS51900">
    <property type="entry name" value="CB"/>
    <property type="match status" value="1"/>
</dbReference>
<dbReference type="GO" id="GO:0015074">
    <property type="term" value="P:DNA integration"/>
    <property type="evidence" value="ECO:0007669"/>
    <property type="project" value="UniProtKB-KW"/>
</dbReference>
<feature type="domain" description="Tyr recombinase" evidence="7">
    <location>
        <begin position="136"/>
        <end position="362"/>
    </location>
</feature>
<evidence type="ECO:0000256" key="4">
    <source>
        <dbReference type="ARBA" id="ARBA00023172"/>
    </source>
</evidence>
<name>A0A919SR65_9ACTN</name>
<feature type="domain" description="Core-binding (CB)" evidence="8">
    <location>
        <begin position="23"/>
        <end position="115"/>
    </location>
</feature>
<evidence type="ECO:0000256" key="2">
    <source>
        <dbReference type="ARBA" id="ARBA00022908"/>
    </source>
</evidence>
<dbReference type="Proteomes" id="UP000681340">
    <property type="component" value="Unassembled WGS sequence"/>
</dbReference>
<dbReference type="RefSeq" id="WP_246595666.1">
    <property type="nucleotide sequence ID" value="NZ_BAABEA010000023.1"/>
</dbReference>
<protein>
    <recommendedName>
        <fullName evidence="11">Phage integrase family protein</fullName>
    </recommendedName>
</protein>
<evidence type="ECO:0000259" key="8">
    <source>
        <dbReference type="PROSITE" id="PS51900"/>
    </source>
</evidence>
<keyword evidence="2" id="KW-0229">DNA integration</keyword>
<evidence type="ECO:0008006" key="11">
    <source>
        <dbReference type="Google" id="ProtNLM"/>
    </source>
</evidence>
<evidence type="ECO:0000256" key="3">
    <source>
        <dbReference type="ARBA" id="ARBA00023125"/>
    </source>
</evidence>
<dbReference type="Gene3D" id="1.10.443.10">
    <property type="entry name" value="Intergrase catalytic core"/>
    <property type="match status" value="1"/>
</dbReference>
<evidence type="ECO:0000256" key="5">
    <source>
        <dbReference type="PROSITE-ProRule" id="PRU01248"/>
    </source>
</evidence>
<dbReference type="AlphaFoldDB" id="A0A919SR65"/>
<gene>
    <name evidence="9" type="ORF">Aau02nite_70720</name>
</gene>
<comment type="similarity">
    <text evidence="1">Belongs to the 'phage' integrase family.</text>
</comment>
<evidence type="ECO:0000256" key="6">
    <source>
        <dbReference type="SAM" id="MobiDB-lite"/>
    </source>
</evidence>
<keyword evidence="10" id="KW-1185">Reference proteome</keyword>
<dbReference type="InterPro" id="IPR013762">
    <property type="entry name" value="Integrase-like_cat_sf"/>
</dbReference>
<organism evidence="9 10">
    <name type="scientific">Actinoplanes auranticolor</name>
    <dbReference type="NCBI Taxonomy" id="47988"/>
    <lineage>
        <taxon>Bacteria</taxon>
        <taxon>Bacillati</taxon>
        <taxon>Actinomycetota</taxon>
        <taxon>Actinomycetes</taxon>
        <taxon>Micromonosporales</taxon>
        <taxon>Micromonosporaceae</taxon>
        <taxon>Actinoplanes</taxon>
    </lineage>
</organism>
<keyword evidence="3 5" id="KW-0238">DNA-binding</keyword>
<dbReference type="InterPro" id="IPR050090">
    <property type="entry name" value="Tyrosine_recombinase_XerCD"/>
</dbReference>
<dbReference type="PROSITE" id="PS51898">
    <property type="entry name" value="TYR_RECOMBINASE"/>
    <property type="match status" value="1"/>
</dbReference>
<dbReference type="Gene3D" id="1.10.150.130">
    <property type="match status" value="1"/>
</dbReference>
<reference evidence="9" key="1">
    <citation type="submission" date="2021-03" db="EMBL/GenBank/DDBJ databases">
        <title>Whole genome shotgun sequence of Actinoplanes auranticolor NBRC 12245.</title>
        <authorList>
            <person name="Komaki H."/>
            <person name="Tamura T."/>
        </authorList>
    </citation>
    <scope>NUCLEOTIDE SEQUENCE</scope>
    <source>
        <strain evidence="9">NBRC 12245</strain>
    </source>
</reference>
<dbReference type="InterPro" id="IPR044068">
    <property type="entry name" value="CB"/>
</dbReference>
<evidence type="ECO:0000259" key="7">
    <source>
        <dbReference type="PROSITE" id="PS51898"/>
    </source>
</evidence>
<dbReference type="GO" id="GO:0003677">
    <property type="term" value="F:DNA binding"/>
    <property type="evidence" value="ECO:0007669"/>
    <property type="project" value="UniProtKB-UniRule"/>
</dbReference>
<dbReference type="InterPro" id="IPR004107">
    <property type="entry name" value="Integrase_SAM-like_N"/>
</dbReference>
<dbReference type="GO" id="GO:0006310">
    <property type="term" value="P:DNA recombination"/>
    <property type="evidence" value="ECO:0007669"/>
    <property type="project" value="UniProtKB-KW"/>
</dbReference>
<evidence type="ECO:0000256" key="1">
    <source>
        <dbReference type="ARBA" id="ARBA00008857"/>
    </source>
</evidence>
<proteinExistence type="inferred from homology"/>
<dbReference type="Pfam" id="PF00589">
    <property type="entry name" value="Phage_integrase"/>
    <property type="match status" value="1"/>
</dbReference>
<dbReference type="Pfam" id="PF13495">
    <property type="entry name" value="Phage_int_SAM_4"/>
    <property type="match status" value="1"/>
</dbReference>
<dbReference type="PANTHER" id="PTHR30349:SF41">
    <property type="entry name" value="INTEGRASE_RECOMBINASE PROTEIN MJ0367-RELATED"/>
    <property type="match status" value="1"/>
</dbReference>
<dbReference type="PANTHER" id="PTHR30349">
    <property type="entry name" value="PHAGE INTEGRASE-RELATED"/>
    <property type="match status" value="1"/>
</dbReference>
<sequence>MGSANVCEVDVLDLQKVCHDLPPAWFDYLRDWDRMLRSGNYSETTRYSYLLAGAQLSRFLVDNAGRLSAEDAAEDPTEVERGHIEEFQAWMVHTRSASTASDKHKGLQQFFRWLTEEEDLERSPLARVRQPKTAQTLIPILGDDDTAKILATCKGKDYMSLRDEAIIRLFYNTGARLSEVAGAQLEDVDLNSDSLLFHGKGMKDRRVRFGPKTGHAVTKFLRGPQPAQGGPVDGDVAAGSRRGAAVEQRHQAHAPTARRLGWGGQRPCASVAAQLRPRVETGRRRLGRGVHPPRRAVASRVCPRAQLWLRRSTGVQAGVGRPQTRRAVHVRPARRRRFPDDVAVAPWRGPADGDAPSPRNPH</sequence>
<dbReference type="InterPro" id="IPR002104">
    <property type="entry name" value="Integrase_catalytic"/>
</dbReference>
<dbReference type="InterPro" id="IPR010998">
    <property type="entry name" value="Integrase_recombinase_N"/>
</dbReference>
<keyword evidence="4" id="KW-0233">DNA recombination</keyword>
<evidence type="ECO:0000313" key="9">
    <source>
        <dbReference type="EMBL" id="GIM76409.1"/>
    </source>
</evidence>
<evidence type="ECO:0000313" key="10">
    <source>
        <dbReference type="Proteomes" id="UP000681340"/>
    </source>
</evidence>